<name>A0A1S3ZLC8_TOBAC</name>
<dbReference type="InterPro" id="IPR036691">
    <property type="entry name" value="Endo/exonu/phosph_ase_sf"/>
</dbReference>
<reference evidence="2" key="1">
    <citation type="submission" date="2025-08" db="UniProtKB">
        <authorList>
            <consortium name="RefSeq"/>
        </authorList>
    </citation>
    <scope>IDENTIFICATION</scope>
</reference>
<proteinExistence type="predicted"/>
<evidence type="ECO:0000313" key="2">
    <source>
        <dbReference type="RefSeq" id="XP_016465345.1"/>
    </source>
</evidence>
<accession>A0A1S3ZLC8</accession>
<dbReference type="OrthoDB" id="1742140at2759"/>
<dbReference type="PaxDb" id="4097-A0A1S3ZLC8"/>
<gene>
    <name evidence="2" type="primary">LOC107788185</name>
</gene>
<feature type="compositionally biased region" description="Basic and acidic residues" evidence="1">
    <location>
        <begin position="164"/>
        <end position="175"/>
    </location>
</feature>
<sequence>MAERGMNLTYIAPIIQDGEKIVELNKEEIEKGSAKWSQALIIYVVKLPNLPMSYWEREILSRIGSGLGVPVYVVECTKKVEKISYARLLVEMDATRPLPKTIKVKDLTGDVYDQEIAGHSCNPIQNKKPLVGKQRGGATKPKQQWVRRTGNNQGNEGQNAPKIQGEKAKGKQIERKQNEIEGTSKESNAEGDQLQGVQWKIIRNKSATKGSYNIGQQNNFGKGKMTPTALVRRKKPVKVVNGFDPLIVYGLHIIEDRRGLWEALRSIQSSQQGPWLAMGDYNAVLQVEDRKYGNHVTEIKTKDFSDYLFDTGVTEMKSVGREYNWTNTHIYTKIDKALVNSE</sequence>
<feature type="compositionally biased region" description="Polar residues" evidence="1">
    <location>
        <begin position="149"/>
        <end position="158"/>
    </location>
</feature>
<dbReference type="PANTHER" id="PTHR33233">
    <property type="entry name" value="ENDONUCLEASE/EXONUCLEASE/PHOSPHATASE"/>
    <property type="match status" value="1"/>
</dbReference>
<evidence type="ECO:0000256" key="1">
    <source>
        <dbReference type="SAM" id="MobiDB-lite"/>
    </source>
</evidence>
<dbReference type="Gene3D" id="3.60.10.10">
    <property type="entry name" value="Endonuclease/exonuclease/phosphatase"/>
    <property type="match status" value="1"/>
</dbReference>
<evidence type="ECO:0008006" key="3">
    <source>
        <dbReference type="Google" id="ProtNLM"/>
    </source>
</evidence>
<dbReference type="SUPFAM" id="SSF56219">
    <property type="entry name" value="DNase I-like"/>
    <property type="match status" value="1"/>
</dbReference>
<organism evidence="2">
    <name type="scientific">Nicotiana tabacum</name>
    <name type="common">Common tobacco</name>
    <dbReference type="NCBI Taxonomy" id="4097"/>
    <lineage>
        <taxon>Eukaryota</taxon>
        <taxon>Viridiplantae</taxon>
        <taxon>Streptophyta</taxon>
        <taxon>Embryophyta</taxon>
        <taxon>Tracheophyta</taxon>
        <taxon>Spermatophyta</taxon>
        <taxon>Magnoliopsida</taxon>
        <taxon>eudicotyledons</taxon>
        <taxon>Gunneridae</taxon>
        <taxon>Pentapetalae</taxon>
        <taxon>asterids</taxon>
        <taxon>lamiids</taxon>
        <taxon>Solanales</taxon>
        <taxon>Solanaceae</taxon>
        <taxon>Nicotianoideae</taxon>
        <taxon>Nicotianeae</taxon>
        <taxon>Nicotiana</taxon>
    </lineage>
</organism>
<feature type="region of interest" description="Disordered" evidence="1">
    <location>
        <begin position="123"/>
        <end position="175"/>
    </location>
</feature>
<dbReference type="KEGG" id="nta:107788185"/>
<dbReference type="RefSeq" id="XP_016465345.1">
    <property type="nucleotide sequence ID" value="XM_016609859.1"/>
</dbReference>
<protein>
    <recommendedName>
        <fullName evidence="3">Craniofacial development protein 2-like</fullName>
    </recommendedName>
</protein>
<dbReference type="PANTHER" id="PTHR33233:SF17">
    <property type="entry name" value="DUF4283 DOMAIN-CONTAINING PROTEIN"/>
    <property type="match status" value="1"/>
</dbReference>
<dbReference type="AlphaFoldDB" id="A0A1S3ZLC8"/>